<dbReference type="SUPFAM" id="SSF48726">
    <property type="entry name" value="Immunoglobulin"/>
    <property type="match status" value="2"/>
</dbReference>
<feature type="non-terminal residue" evidence="2">
    <location>
        <position position="193"/>
    </location>
</feature>
<evidence type="ECO:0000313" key="3">
    <source>
        <dbReference type="Proteomes" id="UP001597112"/>
    </source>
</evidence>
<evidence type="ECO:0000313" key="2">
    <source>
        <dbReference type="EMBL" id="MFD1002641.1"/>
    </source>
</evidence>
<dbReference type="PROSITE" id="PS50835">
    <property type="entry name" value="IG_LIKE"/>
    <property type="match status" value="1"/>
</dbReference>
<gene>
    <name evidence="2" type="ORF">ACFQ21_25170</name>
</gene>
<dbReference type="EMBL" id="JBHTKA010000011">
    <property type="protein sequence ID" value="MFD1002641.1"/>
    <property type="molecule type" value="Genomic_DNA"/>
</dbReference>
<dbReference type="Proteomes" id="UP001597112">
    <property type="component" value="Unassembled WGS sequence"/>
</dbReference>
<protein>
    <submittedName>
        <fullName evidence="2">Immunoglobulin domain-containing protein</fullName>
    </submittedName>
</protein>
<comment type="caution">
    <text evidence="2">The sequence shown here is derived from an EMBL/GenBank/DDBJ whole genome shotgun (WGS) entry which is preliminary data.</text>
</comment>
<name>A0ABW3KB10_9BACT</name>
<evidence type="ECO:0000259" key="1">
    <source>
        <dbReference type="PROSITE" id="PS50835"/>
    </source>
</evidence>
<feature type="domain" description="Ig-like" evidence="1">
    <location>
        <begin position="74"/>
        <end position="155"/>
    </location>
</feature>
<sequence length="193" mass="19382">MGQSVTFSVNAGVTTGVTYQWRKGGSNISGANSSSYTIATTVVGDAGSYDVIVSGTCTPAVTSSAATLTINALPTITAQPVASQAICEGSVANFSVTATGTSLTYQWKKNGVDISGANASTYSIPTTSTSSAGTYTVVVSGTCSPSVTSSASVLTIREQPEIITGPSNQTVCVGQSVTFSVNAGVTTGVTYQW</sequence>
<reference evidence="3" key="1">
    <citation type="journal article" date="2019" name="Int. J. Syst. Evol. Microbiol.">
        <title>The Global Catalogue of Microorganisms (GCM) 10K type strain sequencing project: providing services to taxonomists for standard genome sequencing and annotation.</title>
        <authorList>
            <consortium name="The Broad Institute Genomics Platform"/>
            <consortium name="The Broad Institute Genome Sequencing Center for Infectious Disease"/>
            <person name="Wu L."/>
            <person name="Ma J."/>
        </authorList>
    </citation>
    <scope>NUCLEOTIDE SEQUENCE [LARGE SCALE GENOMIC DNA]</scope>
    <source>
        <strain evidence="3">CCUG 58938</strain>
    </source>
</reference>
<dbReference type="InterPro" id="IPR007110">
    <property type="entry name" value="Ig-like_dom"/>
</dbReference>
<dbReference type="InterPro" id="IPR036179">
    <property type="entry name" value="Ig-like_dom_sf"/>
</dbReference>
<organism evidence="2 3">
    <name type="scientific">Ohtaekwangia kribbensis</name>
    <dbReference type="NCBI Taxonomy" id="688913"/>
    <lineage>
        <taxon>Bacteria</taxon>
        <taxon>Pseudomonadati</taxon>
        <taxon>Bacteroidota</taxon>
        <taxon>Cytophagia</taxon>
        <taxon>Cytophagales</taxon>
        <taxon>Fulvivirgaceae</taxon>
        <taxon>Ohtaekwangia</taxon>
    </lineage>
</organism>
<accession>A0ABW3KB10</accession>
<dbReference type="RefSeq" id="WP_377584087.1">
    <property type="nucleotide sequence ID" value="NZ_JBHTKA010000011.1"/>
</dbReference>
<dbReference type="Gene3D" id="2.60.40.10">
    <property type="entry name" value="Immunoglobulins"/>
    <property type="match status" value="2"/>
</dbReference>
<dbReference type="InterPro" id="IPR013783">
    <property type="entry name" value="Ig-like_fold"/>
</dbReference>
<keyword evidence="3" id="KW-1185">Reference proteome</keyword>
<proteinExistence type="predicted"/>